<proteinExistence type="predicted"/>
<dbReference type="Gene3D" id="2.60.40.10">
    <property type="entry name" value="Immunoglobulins"/>
    <property type="match status" value="3"/>
</dbReference>
<feature type="domain" description="LTD" evidence="3">
    <location>
        <begin position="28"/>
        <end position="163"/>
    </location>
</feature>
<reference evidence="4 5" key="1">
    <citation type="submission" date="2020-11" db="EMBL/GenBank/DDBJ databases">
        <authorList>
            <person name="Kim M.K."/>
        </authorList>
    </citation>
    <scope>NUCLEOTIDE SEQUENCE [LARGE SCALE GENOMIC DNA]</scope>
    <source>
        <strain evidence="4 5">BT683</strain>
    </source>
</reference>
<dbReference type="CDD" id="cd00063">
    <property type="entry name" value="FN3"/>
    <property type="match status" value="1"/>
</dbReference>
<dbReference type="SUPFAM" id="SSF49265">
    <property type="entry name" value="Fibronectin type III"/>
    <property type="match status" value="1"/>
</dbReference>
<dbReference type="InterPro" id="IPR013783">
    <property type="entry name" value="Ig-like_fold"/>
</dbReference>
<dbReference type="InterPro" id="IPR003961">
    <property type="entry name" value="FN3_dom"/>
</dbReference>
<dbReference type="RefSeq" id="WP_196281041.1">
    <property type="nucleotide sequence ID" value="NZ_JADQDQ010000002.1"/>
</dbReference>
<evidence type="ECO:0000313" key="4">
    <source>
        <dbReference type="EMBL" id="MBF9236649.1"/>
    </source>
</evidence>
<dbReference type="SUPFAM" id="SSF81296">
    <property type="entry name" value="E set domains"/>
    <property type="match status" value="1"/>
</dbReference>
<sequence length="1339" mass="135406">MSKKYSTVQSFRWLRLLTLLLLLLPLAGRAQIVISQAYGGGGNVGSVYKNDFIELFNRGTVSVDVTGWTVQYASATGTFSVGGASSFTTLSGTIEPGRYLLIKQAAGAGGTTDLPTADVTGTIPMGGASFKVALVRNNTVATASAGPTTTFSSNVVDFVGVGTANAYEGATVAPLLTNATAAIRASNGCTDANNNGADFTAVAANPRNSATAAAPCGAATGTCAAPGAPTFASTTISTSSVSFVPDATNTANYTVTATPASGPAVTASGAASPITLTGLLAGTTYTVTVAGTCVSGGTSPLSTSASLTTLASTVTCVAPTDVAVGTIATTGASVSFTGDASATNGYTVTATPSVGSAITATGSESPIALTGLANNTTYEVTVRSNCDGSTETSTPAVSFTTLLAAPTLTSINPTSMVAGETRTIAFAGSNFVSGSTVNFNGTSVATTFVSITSLTAEIAAPLSSADAVFPVSVTTTAGTSTTRNLTVRGVVTPISISAVNTAYTENFNTLATSGTSGTLPAGWSFIESGSSDDQLYTASSGTLTAGDTYSYGTGAAADRALGSQASGNLQATFGASYTNNTGVAITNLRISYTGEQWRLGEADRNTFDNLAFGYASSGASFAAASFTPFSGLDFTTPNITGTAPLSRDGNASAYRSTITRTITGLSIAPGEKFFIRWADSNISGSDDGLAIDDFSLTANAVPPSIVVNDARNLSGDYTNVTITSSGRATLNGPLTIAGTLLVQAGGSLLQSCQPITGPGDFVLEANAGLVICDLAGIATTGAVGAVRVTGTRTYSPGAGYIYNGTGLQVTGTGLPAQVGAIGVANPLGVTLSQAVSVAKQVTLQVGNLNTGDFTFTLLSDAEGTAVVDNGSFGSVVNGSTTVQRYISSANPLGYRHYSAPVSNTTVNDLATSNFTPIFNTSYNTSPTPGTVKPFPTVFRYDQNRITTAMSNYPAFDKGWFSPAAGDAMAVNRGYSVNAPNTALVDFVGTLNNGPQLSGPLSRDPQAQAGWQFLGNPYPAPLNWSTVTPAQRPNMDAAMYVYQSSGQYSGSYRSFANGIGGSPLIVTGSGYFVRVSTAGTIGAVNLTNANRVPLFGDTPIFGRGTADSRPQLQLQLRGTSGRDEAYVYFEAGATAGLDAQYDAVKMSNPSGLSLASATGSAALAINGLPELGASAVLVPLNVAVPRAGNYSFEAAAVTNLAGTTVTLVDALTATRTVLTAGGTYAFAVAGTSATGRFSLEFRTSGVLATNAAQALSAQTQLFPNPASASFRVQLPLLRSKAAVSATLSNALGQTVLTRSLSAPAGQAIHAEFDVRGLARGIYTLRLTMDGEQVVRKVVVE</sequence>
<dbReference type="InterPro" id="IPR026444">
    <property type="entry name" value="Secre_tail"/>
</dbReference>
<dbReference type="PANTHER" id="PTHR46708">
    <property type="entry name" value="TENASCIN"/>
    <property type="match status" value="1"/>
</dbReference>
<dbReference type="PROSITE" id="PS50853">
    <property type="entry name" value="FN3"/>
    <property type="match status" value="1"/>
</dbReference>
<evidence type="ECO:0000313" key="5">
    <source>
        <dbReference type="Proteomes" id="UP000597617"/>
    </source>
</evidence>
<feature type="domain" description="Fibronectin type-III" evidence="2">
    <location>
        <begin position="225"/>
        <end position="312"/>
    </location>
</feature>
<name>A0ABS0IE64_9BACT</name>
<protein>
    <submittedName>
        <fullName evidence="4">Lamin tail domain-containing protein</fullName>
    </submittedName>
</protein>
<dbReference type="Proteomes" id="UP000597617">
    <property type="component" value="Unassembled WGS sequence"/>
</dbReference>
<keyword evidence="5" id="KW-1185">Reference proteome</keyword>
<dbReference type="InterPro" id="IPR001322">
    <property type="entry name" value="Lamin_tail_dom"/>
</dbReference>
<evidence type="ECO:0000256" key="1">
    <source>
        <dbReference type="ARBA" id="ARBA00022737"/>
    </source>
</evidence>
<gene>
    <name evidence="4" type="ORF">I2I05_04500</name>
</gene>
<dbReference type="PANTHER" id="PTHR46708:SF2">
    <property type="entry name" value="FIBRONECTIN TYPE-III DOMAIN-CONTAINING PROTEIN"/>
    <property type="match status" value="1"/>
</dbReference>
<dbReference type="Pfam" id="PF00932">
    <property type="entry name" value="LTD"/>
    <property type="match status" value="1"/>
</dbReference>
<dbReference type="NCBIfam" id="TIGR04183">
    <property type="entry name" value="Por_Secre_tail"/>
    <property type="match status" value="1"/>
</dbReference>
<dbReference type="InterPro" id="IPR036116">
    <property type="entry name" value="FN3_sf"/>
</dbReference>
<dbReference type="Pfam" id="PF18962">
    <property type="entry name" value="Por_Secre_tail"/>
    <property type="match status" value="1"/>
</dbReference>
<dbReference type="Pfam" id="PF00041">
    <property type="entry name" value="fn3"/>
    <property type="match status" value="1"/>
</dbReference>
<dbReference type="SMART" id="SM00060">
    <property type="entry name" value="FN3"/>
    <property type="match status" value="2"/>
</dbReference>
<evidence type="ECO:0000259" key="2">
    <source>
        <dbReference type="PROSITE" id="PS50853"/>
    </source>
</evidence>
<comment type="caution">
    <text evidence="4">The sequence shown here is derived from an EMBL/GenBank/DDBJ whole genome shotgun (WGS) entry which is preliminary data.</text>
</comment>
<organism evidence="4 5">
    <name type="scientific">Hymenobacter jeongseonensis</name>
    <dbReference type="NCBI Taxonomy" id="2791027"/>
    <lineage>
        <taxon>Bacteria</taxon>
        <taxon>Pseudomonadati</taxon>
        <taxon>Bacteroidota</taxon>
        <taxon>Cytophagia</taxon>
        <taxon>Cytophagales</taxon>
        <taxon>Hymenobacteraceae</taxon>
        <taxon>Hymenobacter</taxon>
    </lineage>
</organism>
<accession>A0ABS0IE64</accession>
<dbReference type="PROSITE" id="PS51841">
    <property type="entry name" value="LTD"/>
    <property type="match status" value="1"/>
</dbReference>
<evidence type="ECO:0000259" key="3">
    <source>
        <dbReference type="PROSITE" id="PS51841"/>
    </source>
</evidence>
<dbReference type="InterPro" id="IPR050991">
    <property type="entry name" value="ECM_Regulatory_Proteins"/>
</dbReference>
<keyword evidence="1" id="KW-0677">Repeat</keyword>
<dbReference type="EMBL" id="JADQDQ010000002">
    <property type="protein sequence ID" value="MBF9236649.1"/>
    <property type="molecule type" value="Genomic_DNA"/>
</dbReference>
<dbReference type="InterPro" id="IPR014756">
    <property type="entry name" value="Ig_E-set"/>
</dbReference>